<dbReference type="AlphaFoldDB" id="A0A140L4J7"/>
<keyword evidence="1" id="KW-1133">Transmembrane helix</keyword>
<keyword evidence="1" id="KW-0812">Transmembrane</keyword>
<dbReference type="RefSeq" id="WP_068556327.1">
    <property type="nucleotide sequence ID" value="NZ_LOEE01000034.1"/>
</dbReference>
<protein>
    <submittedName>
        <fullName evidence="2">Uncharacterized protein</fullName>
    </submittedName>
</protein>
<dbReference type="Gene3D" id="3.30.70.270">
    <property type="match status" value="1"/>
</dbReference>
<feature type="transmembrane region" description="Helical" evidence="1">
    <location>
        <begin position="55"/>
        <end position="74"/>
    </location>
</feature>
<accession>A0A140L4J7</accession>
<sequence>MKQSKKVGWLHMALSLFFLLTIFYVLPRNKVFIFAVQYILAMLFFSFLSHRQGFVLLIAYILMSAMAHLIRAWMYQWETAIQLEVIWQHMVMILNLAMLYAFVYLIKELEKDNKNLKKQVDQLMQYIGPSKVLTKQEFEERKNLLAKAMERRGERGYEIYFSLEKVNFRVREAVFEKLTALAMETFRHEYDLVGKWDDISFVVLLQNTDENGMKAAMDRYFSKIHQSMHLKEEEISMDVKAIGEGKGQAVVP</sequence>
<evidence type="ECO:0000256" key="1">
    <source>
        <dbReference type="SAM" id="Phobius"/>
    </source>
</evidence>
<comment type="caution">
    <text evidence="2">The sequence shown here is derived from an EMBL/GenBank/DDBJ whole genome shotgun (WGS) entry which is preliminary data.</text>
</comment>
<reference evidence="2 3" key="1">
    <citation type="submission" date="2015-12" db="EMBL/GenBank/DDBJ databases">
        <title>Draft genome sequence of the thermoanaerobe Thermotalea metallivorans, an isolate from the runoff channel of the Great Artesian Basin, Australia.</title>
        <authorList>
            <person name="Patel B.K."/>
        </authorList>
    </citation>
    <scope>NUCLEOTIDE SEQUENCE [LARGE SCALE GENOMIC DNA]</scope>
    <source>
        <strain evidence="2 3">B2-1</strain>
    </source>
</reference>
<evidence type="ECO:0000313" key="3">
    <source>
        <dbReference type="Proteomes" id="UP000070456"/>
    </source>
</evidence>
<evidence type="ECO:0000313" key="2">
    <source>
        <dbReference type="EMBL" id="KXG75472.1"/>
    </source>
</evidence>
<dbReference type="OrthoDB" id="1952191at2"/>
<feature type="transmembrane region" description="Helical" evidence="1">
    <location>
        <begin position="7"/>
        <end position="25"/>
    </location>
</feature>
<dbReference type="Proteomes" id="UP000070456">
    <property type="component" value="Unassembled WGS sequence"/>
</dbReference>
<organism evidence="2 3">
    <name type="scientific">Thermotalea metallivorans</name>
    <dbReference type="NCBI Taxonomy" id="520762"/>
    <lineage>
        <taxon>Bacteria</taxon>
        <taxon>Bacillati</taxon>
        <taxon>Bacillota</taxon>
        <taxon>Clostridia</taxon>
        <taxon>Peptostreptococcales</taxon>
        <taxon>Thermotaleaceae</taxon>
        <taxon>Thermotalea</taxon>
    </lineage>
</organism>
<dbReference type="InterPro" id="IPR043128">
    <property type="entry name" value="Rev_trsase/Diguanyl_cyclase"/>
</dbReference>
<keyword evidence="1" id="KW-0472">Membrane</keyword>
<feature type="transmembrane region" description="Helical" evidence="1">
    <location>
        <begin position="86"/>
        <end position="106"/>
    </location>
</feature>
<dbReference type="STRING" id="520762.AN619_17360"/>
<dbReference type="EMBL" id="LOEE01000034">
    <property type="protein sequence ID" value="KXG75472.1"/>
    <property type="molecule type" value="Genomic_DNA"/>
</dbReference>
<keyword evidence="3" id="KW-1185">Reference proteome</keyword>
<feature type="transmembrane region" description="Helical" evidence="1">
    <location>
        <begin position="31"/>
        <end position="48"/>
    </location>
</feature>
<name>A0A140L4J7_9FIRM</name>
<proteinExistence type="predicted"/>
<gene>
    <name evidence="2" type="ORF">AN619_17360</name>
</gene>
<dbReference type="PATRIC" id="fig|520762.4.peg.1928"/>